<keyword evidence="1 2" id="KW-0238">DNA-binding</keyword>
<keyword evidence="5" id="KW-1185">Reference proteome</keyword>
<accession>A0A7G5FGL8</accession>
<evidence type="ECO:0000256" key="2">
    <source>
        <dbReference type="PROSITE-ProRule" id="PRU00335"/>
    </source>
</evidence>
<dbReference type="Pfam" id="PF00440">
    <property type="entry name" value="TetR_N"/>
    <property type="match status" value="1"/>
</dbReference>
<feature type="domain" description="HTH tetR-type" evidence="3">
    <location>
        <begin position="10"/>
        <end position="70"/>
    </location>
</feature>
<organism evidence="4 5">
    <name type="scientific">Corynebacterium hindlerae</name>
    <dbReference type="NCBI Taxonomy" id="699041"/>
    <lineage>
        <taxon>Bacteria</taxon>
        <taxon>Bacillati</taxon>
        <taxon>Actinomycetota</taxon>
        <taxon>Actinomycetes</taxon>
        <taxon>Mycobacteriales</taxon>
        <taxon>Corynebacteriaceae</taxon>
        <taxon>Corynebacterium</taxon>
    </lineage>
</organism>
<dbReference type="InterPro" id="IPR001647">
    <property type="entry name" value="HTH_TetR"/>
</dbReference>
<name>A0A7G5FGL8_9CORY</name>
<evidence type="ECO:0000256" key="1">
    <source>
        <dbReference type="ARBA" id="ARBA00023125"/>
    </source>
</evidence>
<dbReference type="RefSeq" id="WP_182386579.1">
    <property type="nucleotide sequence ID" value="NZ_CP059833.1"/>
</dbReference>
<sequence>MLTHREKKKAATKTALATAAAEIALSEGIAAATVAKICQTAHVSVRTFHNYFSSRDEALHFFSTEAIDEFCQIIVTTSPGADLLATIEQVTLQVLHQDAQRSQSLRGIIALTGPNFSPTGIDLNRLSASVVSSYHRLHPELTTNTIEWVVIVTAQALAGSLVRFFHGSANDTIGRTPEECVTNCMRVLRHGFQLPESKS</sequence>
<dbReference type="AlphaFoldDB" id="A0A7G5FGL8"/>
<dbReference type="EMBL" id="CP059833">
    <property type="protein sequence ID" value="QMV85759.1"/>
    <property type="molecule type" value="Genomic_DNA"/>
</dbReference>
<proteinExistence type="predicted"/>
<protein>
    <submittedName>
        <fullName evidence="4">TetR family transcriptional regulator</fullName>
    </submittedName>
</protein>
<evidence type="ECO:0000313" key="5">
    <source>
        <dbReference type="Proteomes" id="UP000515570"/>
    </source>
</evidence>
<dbReference type="PROSITE" id="PS50977">
    <property type="entry name" value="HTH_TETR_2"/>
    <property type="match status" value="1"/>
</dbReference>
<dbReference type="InterPro" id="IPR009057">
    <property type="entry name" value="Homeodomain-like_sf"/>
</dbReference>
<evidence type="ECO:0000259" key="3">
    <source>
        <dbReference type="PROSITE" id="PS50977"/>
    </source>
</evidence>
<dbReference type="SUPFAM" id="SSF46689">
    <property type="entry name" value="Homeodomain-like"/>
    <property type="match status" value="1"/>
</dbReference>
<dbReference type="Gene3D" id="1.10.357.10">
    <property type="entry name" value="Tetracycline Repressor, domain 2"/>
    <property type="match status" value="1"/>
</dbReference>
<dbReference type="GO" id="GO:0003677">
    <property type="term" value="F:DNA binding"/>
    <property type="evidence" value="ECO:0007669"/>
    <property type="project" value="UniProtKB-UniRule"/>
</dbReference>
<feature type="DNA-binding region" description="H-T-H motif" evidence="2">
    <location>
        <begin position="33"/>
        <end position="52"/>
    </location>
</feature>
<dbReference type="Proteomes" id="UP000515570">
    <property type="component" value="Chromosome"/>
</dbReference>
<evidence type="ECO:0000313" key="4">
    <source>
        <dbReference type="EMBL" id="QMV85759.1"/>
    </source>
</evidence>
<reference evidence="4 5" key="1">
    <citation type="submission" date="2020-07" db="EMBL/GenBank/DDBJ databases">
        <title>non toxigenic Corynebacterium sp. nov from a clinical source.</title>
        <authorList>
            <person name="Bernier A.-M."/>
            <person name="Bernard K."/>
        </authorList>
    </citation>
    <scope>NUCLEOTIDE SEQUENCE [LARGE SCALE GENOMIC DNA]</scope>
    <source>
        <strain evidence="5">NML 93-0612</strain>
    </source>
</reference>
<gene>
    <name evidence="4" type="ORF">HW450_03220</name>
</gene>